<accession>A0A8D7AA21</accession>
<protein>
    <submittedName>
        <fullName evidence="1">(wild Malaysian banana) hypothetical protein</fullName>
    </submittedName>
</protein>
<dbReference type="EMBL" id="HG996469">
    <property type="protein sequence ID" value="CAG1843780.1"/>
    <property type="molecule type" value="Genomic_DNA"/>
</dbReference>
<dbReference type="AlphaFoldDB" id="A0A8D7AA21"/>
<dbReference type="PANTHER" id="PTHR33284:SF2">
    <property type="entry name" value="RIBOSOMAL PROTEIN L25_GLN-TRNA SYNTHETASE, ANTI-CODON-BINDING DOMAIN-CONTAINING PROTEIN"/>
    <property type="match status" value="1"/>
</dbReference>
<dbReference type="PANTHER" id="PTHR33284">
    <property type="entry name" value="RIBOSOMAL PROTEIN L25/GLN-TRNA SYNTHETASE, ANTI-CODON-BINDING DOMAIN-CONTAINING PROTEIN"/>
    <property type="match status" value="1"/>
</dbReference>
<reference evidence="1" key="1">
    <citation type="submission" date="2021-03" db="EMBL/GenBank/DDBJ databases">
        <authorList>
            <consortium name="Genoscope - CEA"/>
            <person name="William W."/>
        </authorList>
    </citation>
    <scope>NUCLEOTIDE SEQUENCE</scope>
    <source>
        <strain evidence="1">Doubled-haploid Pahang</strain>
    </source>
</reference>
<dbReference type="GO" id="GO:0005840">
    <property type="term" value="C:ribosome"/>
    <property type="evidence" value="ECO:0007669"/>
    <property type="project" value="InterPro"/>
</dbReference>
<dbReference type="GO" id="GO:0003735">
    <property type="term" value="F:structural constituent of ribosome"/>
    <property type="evidence" value="ECO:0007669"/>
    <property type="project" value="InterPro"/>
</dbReference>
<evidence type="ECO:0000313" key="1">
    <source>
        <dbReference type="EMBL" id="CAG1843780.1"/>
    </source>
</evidence>
<gene>
    <name evidence="1" type="ORF">GSMUA_135750.1</name>
</gene>
<dbReference type="GO" id="GO:0006412">
    <property type="term" value="P:translation"/>
    <property type="evidence" value="ECO:0007669"/>
    <property type="project" value="InterPro"/>
</dbReference>
<proteinExistence type="predicted"/>
<sequence>MSNDSLSLRATMGIIKWLVALQWWPPQGRYQGRHCSHHGHFKGLFSVQQQDFYTPKHQMQDRAKREQWFRLIIAGRIPSVVLASGGAGAVASNRQLLTTDAKQIHELLKQSPFSAPLPSGSRSGSSVVLQSGTVLPIKVHRIVETEKILNLVMAWVEKGTELKVDVPVVFKGGGCLPWVEERRFSSQDQDQFKIPLPIRKHTSKN</sequence>
<dbReference type="InterPro" id="IPR020930">
    <property type="entry name" value="Ribosomal_uL5_bac-type"/>
</dbReference>
<organism evidence="1">
    <name type="scientific">Musa acuminata subsp. malaccensis</name>
    <name type="common">Wild banana</name>
    <name type="synonym">Musa malaccensis</name>
    <dbReference type="NCBI Taxonomy" id="214687"/>
    <lineage>
        <taxon>Eukaryota</taxon>
        <taxon>Viridiplantae</taxon>
        <taxon>Streptophyta</taxon>
        <taxon>Embryophyta</taxon>
        <taxon>Tracheophyta</taxon>
        <taxon>Spermatophyta</taxon>
        <taxon>Magnoliopsida</taxon>
        <taxon>Liliopsida</taxon>
        <taxon>Zingiberales</taxon>
        <taxon>Musaceae</taxon>
        <taxon>Musa</taxon>
    </lineage>
</organism>
<name>A0A8D7AA21_MUSAM</name>